<gene>
    <name evidence="1" type="ORF">JHE00_22405</name>
</gene>
<dbReference type="AlphaFoldDB" id="A0A934QV14"/>
<name>A0A934QV14_9PSEU</name>
<proteinExistence type="predicted"/>
<accession>A0A934QV14</accession>
<dbReference type="Proteomes" id="UP000635245">
    <property type="component" value="Unassembled WGS sequence"/>
</dbReference>
<dbReference type="RefSeq" id="WP_200321341.1">
    <property type="nucleotide sequence ID" value="NZ_JAENJH010000006.1"/>
</dbReference>
<reference evidence="1" key="1">
    <citation type="submission" date="2020-12" db="EMBL/GenBank/DDBJ databases">
        <title>Prauserella sp. ASG 168, a novel actinomycete isolated from cave rock.</title>
        <authorList>
            <person name="Suriyachadkun C."/>
        </authorList>
    </citation>
    <scope>NUCLEOTIDE SEQUENCE</scope>
    <source>
        <strain evidence="1">ASG 168</strain>
    </source>
</reference>
<dbReference type="EMBL" id="JAENJH010000006">
    <property type="protein sequence ID" value="MBK1787086.1"/>
    <property type="molecule type" value="Genomic_DNA"/>
</dbReference>
<organism evidence="1 2">
    <name type="scientific">Prauserella cavernicola</name>
    <dbReference type="NCBI Taxonomy" id="2800127"/>
    <lineage>
        <taxon>Bacteria</taxon>
        <taxon>Bacillati</taxon>
        <taxon>Actinomycetota</taxon>
        <taxon>Actinomycetes</taxon>
        <taxon>Pseudonocardiales</taxon>
        <taxon>Pseudonocardiaceae</taxon>
        <taxon>Prauserella</taxon>
    </lineage>
</organism>
<sequence>MVEGVDGISDALEGLALALGESGAVPAGELVRALERAADRLRRRGEPMVAPSDLVTQAEASRTIGVSRQAVNQWVRKGTLRTYATGDRLGHGGSRVSLSEVAVVANRRSPVRFSLTRRGELLDFLDLVADPSAKALARDLREVFEGGQGECGYTQESRVLGEFVIAAMETGDRQREFTADGVRLLADLRPKFEVDPATSFGQLARSLDVLVTSSSGVTGFDSPVTVILGLLAVATVGARYSGADTDLGRDVARSAEEVWGEDWPARLYDAAYHGGELKPPPLVRYTASLTYLDNNRFLRQAQSAGVTISYARGPGAVLPQRFYGAPLHDDVLRGRSPGPEVWAFTEEAAAAIGRPSRNPSAVSPFRVFNYEYGLMDTSIHGIRRYCFSAADARAEFRATLGLLTSTQRRAYIEMAIGTLAKTVGLPHVELVAVDGQEDFDWWKDHIIRSSEREVLIGLRDDEARKVSHALLVQTDMLSTVVEAADSDSSLRDRLRIYVKNLEFDVIEARYQDDLRRGTARLLKAGGVSLTPDESRALAEAEIDSYLT</sequence>
<comment type="caution">
    <text evidence="1">The sequence shown here is derived from an EMBL/GenBank/DDBJ whole genome shotgun (WGS) entry which is preliminary data.</text>
</comment>
<evidence type="ECO:0000313" key="1">
    <source>
        <dbReference type="EMBL" id="MBK1787086.1"/>
    </source>
</evidence>
<keyword evidence="2" id="KW-1185">Reference proteome</keyword>
<evidence type="ECO:0000313" key="2">
    <source>
        <dbReference type="Proteomes" id="UP000635245"/>
    </source>
</evidence>
<protein>
    <recommendedName>
        <fullName evidence="3">DNA-binding protein</fullName>
    </recommendedName>
</protein>
<evidence type="ECO:0008006" key="3">
    <source>
        <dbReference type="Google" id="ProtNLM"/>
    </source>
</evidence>